<dbReference type="Proteomes" id="UP000249065">
    <property type="component" value="Unassembled WGS sequence"/>
</dbReference>
<evidence type="ECO:0008006" key="3">
    <source>
        <dbReference type="Google" id="ProtNLM"/>
    </source>
</evidence>
<accession>A0A327LYC9</accession>
<name>A0A327LYC9_9PROT</name>
<dbReference type="PANTHER" id="PTHR43737:SF1">
    <property type="entry name" value="DUF1501 DOMAIN-CONTAINING PROTEIN"/>
    <property type="match status" value="1"/>
</dbReference>
<dbReference type="AlphaFoldDB" id="A0A327LYC9"/>
<comment type="caution">
    <text evidence="1">The sequence shown here is derived from an EMBL/GenBank/DDBJ whole genome shotgun (WGS) entry which is preliminary data.</text>
</comment>
<protein>
    <recommendedName>
        <fullName evidence="3">DUF1501 domain-containing protein</fullName>
    </recommendedName>
</protein>
<dbReference type="RefSeq" id="WP_111472443.1">
    <property type="nucleotide sequence ID" value="NZ_QLIX01000032.1"/>
</dbReference>
<dbReference type="PANTHER" id="PTHR43737">
    <property type="entry name" value="BLL7424 PROTEIN"/>
    <property type="match status" value="1"/>
</dbReference>
<dbReference type="PROSITE" id="PS51318">
    <property type="entry name" value="TAT"/>
    <property type="match status" value="1"/>
</dbReference>
<evidence type="ECO:0000313" key="2">
    <source>
        <dbReference type="Proteomes" id="UP000249065"/>
    </source>
</evidence>
<dbReference type="OrthoDB" id="9779968at2"/>
<dbReference type="InterPro" id="IPR010869">
    <property type="entry name" value="DUF1501"/>
</dbReference>
<dbReference type="InterPro" id="IPR006311">
    <property type="entry name" value="TAT_signal"/>
</dbReference>
<organism evidence="1 2">
    <name type="scientific">Roseicella frigidaeris</name>
    <dbReference type="NCBI Taxonomy" id="2230885"/>
    <lineage>
        <taxon>Bacteria</taxon>
        <taxon>Pseudomonadati</taxon>
        <taxon>Pseudomonadota</taxon>
        <taxon>Alphaproteobacteria</taxon>
        <taxon>Acetobacterales</taxon>
        <taxon>Roseomonadaceae</taxon>
        <taxon>Roseicella</taxon>
    </lineage>
</organism>
<dbReference type="EMBL" id="QLIX01000032">
    <property type="protein sequence ID" value="RAI55366.1"/>
    <property type="molecule type" value="Genomic_DNA"/>
</dbReference>
<reference evidence="2" key="1">
    <citation type="submission" date="2018-06" db="EMBL/GenBank/DDBJ databases">
        <authorList>
            <person name="Khan S.A."/>
        </authorList>
    </citation>
    <scope>NUCLEOTIDE SEQUENCE [LARGE SCALE GENOMIC DNA]</scope>
    <source>
        <strain evidence="2">DB-1506</strain>
    </source>
</reference>
<dbReference type="Pfam" id="PF07394">
    <property type="entry name" value="DUF1501"/>
    <property type="match status" value="1"/>
</dbReference>
<sequence>MTLLLGRRGLLRAGLATAALPGLRGMAFADPAAAAEVPLLIFIFLRGGMDGLHFLSPADDADFVALRIPTLRNAAEGERAGQRLDASPATDFRLHPEAAELAEIWRQGRMAIWPAAGVPQPTRSHFEAQAMMGLGQGHAGEASGRGGWLAAWAERVSGPAPVASLAGQERLTAELAGGHRGLALPSLARGLDLPGGAFGVAMLEALHARAAGPMGIAGREALLRLQSLDRALPRGPGGQLLPYLPAHGADYGPAAEFGRGLATIAQVARLQPGLAAAALDLGGWDTHDGQAGRFEGRVRLLSRGLAALDADLRDLPRRWTVLVTSEFGRRLRANRSGGTDHGRAGTVFAFGGGGGGGGRRSFGLGRHFGPWPGLAADALEDGVDLRVATDYREAFRQVMAELAPTAPAPFGRG</sequence>
<evidence type="ECO:0000313" key="1">
    <source>
        <dbReference type="EMBL" id="RAI55366.1"/>
    </source>
</evidence>
<proteinExistence type="predicted"/>
<keyword evidence="2" id="KW-1185">Reference proteome</keyword>
<gene>
    <name evidence="1" type="ORF">DOO78_24090</name>
</gene>